<keyword evidence="2" id="KW-1185">Reference proteome</keyword>
<sequence length="290" mass="32874">MSPAEAIQQGAASQPSAASPILLDSLPAETLIEIISYTDFDTFDSIRATSQRLRSITDLHWYRILPGIIERDFHPAQEFCETLFDADVPSGMTCARLLMVQDTLDGLHPLLGFCRVVRRWEAEFPRLRFASMPMSSRSLLPRELARLRGALGDARRAFMRQFSTARLHEAYDMWYVGLRRRFVKPSAGECVLRLMPLWDLNCSPMTSFTCLIEESLATFREATEHVFQERSLPPLGPFPLFPAPHGGILDHKRPLLEMWRVAQDTDAGVGDANYPGLSRITRRGRLEPNL</sequence>
<protein>
    <submittedName>
        <fullName evidence="1">Uncharacterized protein</fullName>
    </submittedName>
</protein>
<evidence type="ECO:0000313" key="1">
    <source>
        <dbReference type="EMBL" id="KAH6640700.1"/>
    </source>
</evidence>
<accession>A0ACB7PFH9</accession>
<gene>
    <name evidence="1" type="ORF">F5144DRAFT_640852</name>
</gene>
<reference evidence="1 2" key="1">
    <citation type="journal article" date="2021" name="Nat. Commun.">
        <title>Genetic determinants of endophytism in the Arabidopsis root mycobiome.</title>
        <authorList>
            <person name="Mesny F."/>
            <person name="Miyauchi S."/>
            <person name="Thiergart T."/>
            <person name="Pickel B."/>
            <person name="Atanasova L."/>
            <person name="Karlsson M."/>
            <person name="Huettel B."/>
            <person name="Barry K.W."/>
            <person name="Haridas S."/>
            <person name="Chen C."/>
            <person name="Bauer D."/>
            <person name="Andreopoulos W."/>
            <person name="Pangilinan J."/>
            <person name="LaButti K."/>
            <person name="Riley R."/>
            <person name="Lipzen A."/>
            <person name="Clum A."/>
            <person name="Drula E."/>
            <person name="Henrissat B."/>
            <person name="Kohler A."/>
            <person name="Grigoriev I.V."/>
            <person name="Martin F.M."/>
            <person name="Hacquard S."/>
        </authorList>
    </citation>
    <scope>NUCLEOTIDE SEQUENCE [LARGE SCALE GENOMIC DNA]</scope>
    <source>
        <strain evidence="1 2">MPI-SDFR-AT-0079</strain>
    </source>
</reference>
<name>A0ACB7PFH9_9PEZI</name>
<comment type="caution">
    <text evidence="1">The sequence shown here is derived from an EMBL/GenBank/DDBJ whole genome shotgun (WGS) entry which is preliminary data.</text>
</comment>
<organism evidence="1 2">
    <name type="scientific">Chaetomium tenue</name>
    <dbReference type="NCBI Taxonomy" id="1854479"/>
    <lineage>
        <taxon>Eukaryota</taxon>
        <taxon>Fungi</taxon>
        <taxon>Dikarya</taxon>
        <taxon>Ascomycota</taxon>
        <taxon>Pezizomycotina</taxon>
        <taxon>Sordariomycetes</taxon>
        <taxon>Sordariomycetidae</taxon>
        <taxon>Sordariales</taxon>
        <taxon>Chaetomiaceae</taxon>
        <taxon>Chaetomium</taxon>
    </lineage>
</organism>
<dbReference type="EMBL" id="JAGIZQ010000002">
    <property type="protein sequence ID" value="KAH6640700.1"/>
    <property type="molecule type" value="Genomic_DNA"/>
</dbReference>
<proteinExistence type="predicted"/>
<evidence type="ECO:0000313" key="2">
    <source>
        <dbReference type="Proteomes" id="UP000724584"/>
    </source>
</evidence>
<dbReference type="Proteomes" id="UP000724584">
    <property type="component" value="Unassembled WGS sequence"/>
</dbReference>